<evidence type="ECO:0000256" key="1">
    <source>
        <dbReference type="ARBA" id="ARBA00004496"/>
    </source>
</evidence>
<sequence length="357" mass="40128">MKIIKSEDVIIEDLLYHIENEVFVIPTETVYGLAANIYNEDALKNIFALKGRPNDNPLIVHISSLEMLKSLIEGEISKEYEKLIEKFWPGSLSLLFKAKKNISRIVTGGLDTIVIRMPKNQCILEIIEKINKPLAAPSANLSGSPSPSSVQHVIDDFGDRINLYIDGGDCEVGLESTVFSILNNSPAVLRPGGVTVEQIRNVINRDITLNYNVDEEKILNKIKSNDKTKLQLEVSKNNGVMSPGQKYKHYSPKNKFILFVSKNVDITDHIKKYIDGKLKIGIMKHNNTMIRSDELKNVIIFDLGSTKKEISANIFKGLRSLDKKCDLFFTCSIDKQDEGSAIMDRLQKAASEIYILE</sequence>
<feature type="binding site" evidence="14">
    <location>
        <position position="116"/>
    </location>
    <ligand>
        <name>L-threonine</name>
        <dbReference type="ChEBI" id="CHEBI:57926"/>
    </ligand>
</feature>
<dbReference type="PIRSF" id="PIRSF004930">
    <property type="entry name" value="Tln_factor_SUA5"/>
    <property type="match status" value="1"/>
</dbReference>
<dbReference type="GO" id="GO:0005737">
    <property type="term" value="C:cytoplasm"/>
    <property type="evidence" value="ECO:0007669"/>
    <property type="project" value="UniProtKB-SubCell"/>
</dbReference>
<keyword evidence="8 13" id="KW-0548">Nucleotidyltransferase</keyword>
<evidence type="ECO:0000256" key="12">
    <source>
        <dbReference type="ARBA" id="ARBA00048366"/>
    </source>
</evidence>
<dbReference type="GO" id="GO:0006450">
    <property type="term" value="P:regulation of translational fidelity"/>
    <property type="evidence" value="ECO:0007669"/>
    <property type="project" value="TreeGrafter"/>
</dbReference>
<dbReference type="InterPro" id="IPR050156">
    <property type="entry name" value="TC-AMP_synthase_SUA5"/>
</dbReference>
<feature type="binding site" evidence="14">
    <location>
        <position position="112"/>
    </location>
    <ligand>
        <name>ATP</name>
        <dbReference type="ChEBI" id="CHEBI:30616"/>
    </ligand>
</feature>
<dbReference type="PROSITE" id="PS51163">
    <property type="entry name" value="YRDC"/>
    <property type="match status" value="1"/>
</dbReference>
<dbReference type="VEuPathDB" id="MicrosporidiaDB:NBO_65g0004"/>
<evidence type="ECO:0000256" key="3">
    <source>
        <dbReference type="ARBA" id="ARBA00012584"/>
    </source>
</evidence>
<feature type="binding site" evidence="14">
    <location>
        <position position="190"/>
    </location>
    <ligand>
        <name>ATP</name>
        <dbReference type="ChEBI" id="CHEBI:30616"/>
    </ligand>
</feature>
<feature type="binding site" evidence="14">
    <location>
        <position position="176"/>
    </location>
    <ligand>
        <name>L-threonine</name>
        <dbReference type="ChEBI" id="CHEBI:57926"/>
    </ligand>
</feature>
<name>R0MHH0_NOSB1</name>
<comment type="similarity">
    <text evidence="2 13">Belongs to the SUA5 family.</text>
</comment>
<dbReference type="GO" id="GO:0008033">
    <property type="term" value="P:tRNA processing"/>
    <property type="evidence" value="ECO:0007669"/>
    <property type="project" value="UniProtKB-KW"/>
</dbReference>
<dbReference type="HOGENOM" id="CLU_031397_0_1_1"/>
<dbReference type="SUPFAM" id="SSF55821">
    <property type="entry name" value="YrdC/RibB"/>
    <property type="match status" value="1"/>
</dbReference>
<reference evidence="16 17" key="1">
    <citation type="journal article" date="2013" name="BMC Genomics">
        <title>Comparative genomics of parasitic silkworm microsporidia reveal an association between genome expansion and host adaptation.</title>
        <authorList>
            <person name="Pan G."/>
            <person name="Xu J."/>
            <person name="Li T."/>
            <person name="Xia Q."/>
            <person name="Liu S.L."/>
            <person name="Zhang G."/>
            <person name="Li S."/>
            <person name="Li C."/>
            <person name="Liu H."/>
            <person name="Yang L."/>
            <person name="Liu T."/>
            <person name="Zhang X."/>
            <person name="Wu Z."/>
            <person name="Fan W."/>
            <person name="Dang X."/>
            <person name="Xiang H."/>
            <person name="Tao M."/>
            <person name="Li Y."/>
            <person name="Hu J."/>
            <person name="Li Z."/>
            <person name="Lin L."/>
            <person name="Luo J."/>
            <person name="Geng L."/>
            <person name="Wang L."/>
            <person name="Long M."/>
            <person name="Wan Y."/>
            <person name="He N."/>
            <person name="Zhang Z."/>
            <person name="Lu C."/>
            <person name="Keeling P.J."/>
            <person name="Wang J."/>
            <person name="Xiang Z."/>
            <person name="Zhou Z."/>
        </authorList>
    </citation>
    <scope>NUCLEOTIDE SEQUENCE [LARGE SCALE GENOMIC DNA]</scope>
    <source>
        <strain evidence="17">CQ1 / CVCC 102059</strain>
    </source>
</reference>
<feature type="domain" description="YrdC-like" evidence="15">
    <location>
        <begin position="7"/>
        <end position="194"/>
    </location>
</feature>
<dbReference type="Gene3D" id="3.90.870.10">
    <property type="entry name" value="DHBP synthase"/>
    <property type="match status" value="1"/>
</dbReference>
<dbReference type="Pfam" id="PF01300">
    <property type="entry name" value="Sua5_yciO_yrdC"/>
    <property type="match status" value="1"/>
</dbReference>
<dbReference type="InterPro" id="IPR010923">
    <property type="entry name" value="T(6)A37_SUA5"/>
</dbReference>
<feature type="binding site" evidence="14">
    <location>
        <position position="138"/>
    </location>
    <ligand>
        <name>ATP</name>
        <dbReference type="ChEBI" id="CHEBI:30616"/>
    </ligand>
</feature>
<dbReference type="PANTHER" id="PTHR17490">
    <property type="entry name" value="SUA5"/>
    <property type="match status" value="1"/>
</dbReference>
<dbReference type="OrthoDB" id="412787at2759"/>
<dbReference type="AlphaFoldDB" id="R0MHH0"/>
<gene>
    <name evidence="16" type="ORF">NBO_65g0004</name>
</gene>
<evidence type="ECO:0000256" key="8">
    <source>
        <dbReference type="ARBA" id="ARBA00022695"/>
    </source>
</evidence>
<evidence type="ECO:0000256" key="11">
    <source>
        <dbReference type="ARBA" id="ARBA00029774"/>
    </source>
</evidence>
<evidence type="ECO:0000256" key="6">
    <source>
        <dbReference type="ARBA" id="ARBA00022679"/>
    </source>
</evidence>
<dbReference type="Gene3D" id="3.40.50.11030">
    <property type="entry name" value="Threonylcarbamoyl-AMP synthase, C-terminal domain"/>
    <property type="match status" value="1"/>
</dbReference>
<dbReference type="EC" id="2.7.7.87" evidence="3 13"/>
<feature type="binding site" evidence="14">
    <location>
        <position position="52"/>
    </location>
    <ligand>
        <name>ATP</name>
        <dbReference type="ChEBI" id="CHEBI:30616"/>
    </ligand>
</feature>
<evidence type="ECO:0000256" key="5">
    <source>
        <dbReference type="ARBA" id="ARBA00022490"/>
    </source>
</evidence>
<evidence type="ECO:0000259" key="15">
    <source>
        <dbReference type="PROSITE" id="PS51163"/>
    </source>
</evidence>
<dbReference type="InterPro" id="IPR006070">
    <property type="entry name" value="Sua5-like_dom"/>
</dbReference>
<evidence type="ECO:0000256" key="2">
    <source>
        <dbReference type="ARBA" id="ARBA00007663"/>
    </source>
</evidence>
<evidence type="ECO:0000313" key="17">
    <source>
        <dbReference type="Proteomes" id="UP000016927"/>
    </source>
</evidence>
<dbReference type="Proteomes" id="UP000016927">
    <property type="component" value="Unassembled WGS sequence"/>
</dbReference>
<comment type="catalytic activity">
    <reaction evidence="12 13">
        <text>L-threonine + hydrogencarbonate + ATP = L-threonylcarbamoyladenylate + diphosphate + H2O</text>
        <dbReference type="Rhea" id="RHEA:36407"/>
        <dbReference type="ChEBI" id="CHEBI:15377"/>
        <dbReference type="ChEBI" id="CHEBI:17544"/>
        <dbReference type="ChEBI" id="CHEBI:30616"/>
        <dbReference type="ChEBI" id="CHEBI:33019"/>
        <dbReference type="ChEBI" id="CHEBI:57926"/>
        <dbReference type="ChEBI" id="CHEBI:73682"/>
        <dbReference type="EC" id="2.7.7.87"/>
    </reaction>
</comment>
<protein>
    <recommendedName>
        <fullName evidence="4 13">Threonylcarbamoyl-AMP synthase</fullName>
        <shortName evidence="13">TC-AMP synthase</shortName>
        <ecNumber evidence="3 13">2.7.7.87</ecNumber>
    </recommendedName>
    <alternativeName>
        <fullName evidence="11 13">L-threonylcarbamoyladenylate synthase</fullName>
    </alternativeName>
</protein>
<keyword evidence="7 13" id="KW-0819">tRNA processing</keyword>
<feature type="binding site" evidence="14">
    <location>
        <position position="250"/>
    </location>
    <ligand>
        <name>ATP</name>
        <dbReference type="ChEBI" id="CHEBI:30616"/>
    </ligand>
</feature>
<keyword evidence="17" id="KW-1185">Reference proteome</keyword>
<keyword evidence="10 13" id="KW-0067">ATP-binding</keyword>
<proteinExistence type="inferred from homology"/>
<dbReference type="NCBIfam" id="TIGR00057">
    <property type="entry name" value="L-threonylcarbamoyladenylate synthase"/>
    <property type="match status" value="1"/>
</dbReference>
<evidence type="ECO:0000256" key="9">
    <source>
        <dbReference type="ARBA" id="ARBA00022741"/>
    </source>
</evidence>
<organism evidence="16 17">
    <name type="scientific">Nosema bombycis (strain CQ1 / CVCC 102059)</name>
    <name type="common">Microsporidian parasite</name>
    <name type="synonym">Pebrine of silkworm</name>
    <dbReference type="NCBI Taxonomy" id="578461"/>
    <lineage>
        <taxon>Eukaryota</taxon>
        <taxon>Fungi</taxon>
        <taxon>Fungi incertae sedis</taxon>
        <taxon>Microsporidia</taxon>
        <taxon>Nosematidae</taxon>
        <taxon>Nosema</taxon>
    </lineage>
</organism>
<evidence type="ECO:0000256" key="4">
    <source>
        <dbReference type="ARBA" id="ARBA00015492"/>
    </source>
</evidence>
<dbReference type="InterPro" id="IPR005145">
    <property type="entry name" value="Sua5_C"/>
</dbReference>
<keyword evidence="9 13" id="KW-0547">Nucleotide-binding</keyword>
<keyword evidence="6 13" id="KW-0808">Transferase</keyword>
<evidence type="ECO:0000256" key="13">
    <source>
        <dbReference type="PIRNR" id="PIRNR004930"/>
    </source>
</evidence>
<feature type="binding site" evidence="14">
    <location>
        <position position="136"/>
    </location>
    <ligand>
        <name>L-threonine</name>
        <dbReference type="ChEBI" id="CHEBI:57926"/>
    </ligand>
</feature>
<feature type="binding site" evidence="14">
    <location>
        <position position="61"/>
    </location>
    <ligand>
        <name>L-threonine</name>
        <dbReference type="ChEBI" id="CHEBI:57926"/>
    </ligand>
</feature>
<dbReference type="InterPro" id="IPR017945">
    <property type="entry name" value="DHBP_synth_RibB-like_a/b_dom"/>
</dbReference>
<dbReference type="Pfam" id="PF03481">
    <property type="entry name" value="Sua5_C"/>
    <property type="match status" value="1"/>
</dbReference>
<feature type="binding site" evidence="14">
    <location>
        <position position="56"/>
    </location>
    <ligand>
        <name>ATP</name>
        <dbReference type="ChEBI" id="CHEBI:30616"/>
    </ligand>
</feature>
<feature type="binding site" evidence="14">
    <location>
        <position position="146"/>
    </location>
    <ligand>
        <name>ATP</name>
        <dbReference type="ChEBI" id="CHEBI:30616"/>
    </ligand>
</feature>
<comment type="function">
    <text evidence="13">Required for the formation of a threonylcarbamoyl group on adenosine at position 37 (t(6)A37) in tRNAs that read codons beginning with adenine.</text>
</comment>
<evidence type="ECO:0000256" key="10">
    <source>
        <dbReference type="ARBA" id="ARBA00022840"/>
    </source>
</evidence>
<dbReference type="GO" id="GO:0005524">
    <property type="term" value="F:ATP binding"/>
    <property type="evidence" value="ECO:0007669"/>
    <property type="project" value="UniProtKB-UniRule"/>
</dbReference>
<dbReference type="GO" id="GO:0003725">
    <property type="term" value="F:double-stranded RNA binding"/>
    <property type="evidence" value="ECO:0007669"/>
    <property type="project" value="UniProtKB-UniRule"/>
</dbReference>
<accession>R0MHH0</accession>
<dbReference type="GO" id="GO:0061710">
    <property type="term" value="F:L-threonylcarbamoyladenylate synthase"/>
    <property type="evidence" value="ECO:0007669"/>
    <property type="project" value="UniProtKB-EC"/>
</dbReference>
<evidence type="ECO:0000256" key="7">
    <source>
        <dbReference type="ARBA" id="ARBA00022694"/>
    </source>
</evidence>
<dbReference type="OMA" id="RTQRWKS"/>
<dbReference type="STRING" id="578461.R0MHH0"/>
<dbReference type="EMBL" id="KB908973">
    <property type="protein sequence ID" value="EOB13600.1"/>
    <property type="molecule type" value="Genomic_DNA"/>
</dbReference>
<dbReference type="PANTHER" id="PTHR17490:SF16">
    <property type="entry name" value="THREONYLCARBAMOYL-AMP SYNTHASE"/>
    <property type="match status" value="1"/>
</dbReference>
<comment type="subcellular location">
    <subcellularLocation>
        <location evidence="1 13">Cytoplasm</location>
    </subcellularLocation>
</comment>
<feature type="binding site" evidence="14">
    <location>
        <position position="29"/>
    </location>
    <ligand>
        <name>L-threonine</name>
        <dbReference type="ChEBI" id="CHEBI:57926"/>
    </ligand>
</feature>
<evidence type="ECO:0000313" key="16">
    <source>
        <dbReference type="EMBL" id="EOB13600.1"/>
    </source>
</evidence>
<dbReference type="GO" id="GO:0000049">
    <property type="term" value="F:tRNA binding"/>
    <property type="evidence" value="ECO:0007669"/>
    <property type="project" value="TreeGrafter"/>
</dbReference>
<evidence type="ECO:0000256" key="14">
    <source>
        <dbReference type="PIRSR" id="PIRSR004930-1"/>
    </source>
</evidence>
<keyword evidence="5 13" id="KW-0963">Cytoplasm</keyword>
<dbReference type="InterPro" id="IPR038385">
    <property type="entry name" value="Sua5/YwlC_C"/>
</dbReference>